<evidence type="ECO:0000259" key="8">
    <source>
        <dbReference type="PROSITE" id="PS50097"/>
    </source>
</evidence>
<sequence>MPAFMDIIMPPLKSSTCLTDMTSMQNNNYIPVSNTNSQKNINYNCCNYVAKLLANLNILRLNSRLCDVEIVAGGEVIKAHRAVLAASSPYFNAMFTGDLCEKDQRSVELHAISPHVLTTLIDFVYSGEIEINQNNVQELMIAADMLELDDVVLGCSEYLIKELHAVNAIGIYRFAELHNWKKLKIAALHFIQSYFPQIINEDELYELPKDQIIKFLSSENLQVDSEFQVFQAAIRWITHDIVERRRFVFEVLKFVRLSLLPLGLLEHAITECNDSSLRVALKSICNDLVCKKGCLVALNVFPRLGAKKHIFVVGGSKKELNNLTRSFESSYVTIERYDTFKSEWCKAPNMTVSRIVPGVAALNGNIYVVGGEHGSNSLACGERYNLQDNRWTQIGSMIVPRCEFGLCTWNGYLYAVGGWVGGGERGDIGDSIERYNPQTNMWTLVGKLLQPRFSMGVVSYEGLIYMVGGCTEFQRFSQDLLSYNPLTGQWNALQSMSVARSQMGVAVLDDYLYVVGGNNRSQTLTSVERYSFKKGTWSTIPPMSIGRSGPAVAAVDGLLYVIGGYKTLENPFYRAQFTVASVECYDPFTNTWSECPPLPESRAEAGAVVL</sequence>
<dbReference type="PANTHER" id="PTHR24412">
    <property type="entry name" value="KELCH PROTEIN"/>
    <property type="match status" value="1"/>
</dbReference>
<name>A0A1Y1L3Y5_PHOPY</name>
<dbReference type="AlphaFoldDB" id="A0A1Y1L3Y5"/>
<keyword evidence="4" id="KW-0677">Repeat</keyword>
<dbReference type="SUPFAM" id="SSF117281">
    <property type="entry name" value="Kelch motif"/>
    <property type="match status" value="2"/>
</dbReference>
<dbReference type="Gene3D" id="3.30.710.10">
    <property type="entry name" value="Potassium Channel Kv1.1, Chain A"/>
    <property type="match status" value="1"/>
</dbReference>
<dbReference type="PROSITE" id="PS50097">
    <property type="entry name" value="BTB"/>
    <property type="match status" value="1"/>
</dbReference>
<organism evidence="9">
    <name type="scientific">Photinus pyralis</name>
    <name type="common">Common eastern firefly</name>
    <name type="synonym">Lampyris pyralis</name>
    <dbReference type="NCBI Taxonomy" id="7054"/>
    <lineage>
        <taxon>Eukaryota</taxon>
        <taxon>Metazoa</taxon>
        <taxon>Ecdysozoa</taxon>
        <taxon>Arthropoda</taxon>
        <taxon>Hexapoda</taxon>
        <taxon>Insecta</taxon>
        <taxon>Pterygota</taxon>
        <taxon>Neoptera</taxon>
        <taxon>Endopterygota</taxon>
        <taxon>Coleoptera</taxon>
        <taxon>Polyphaga</taxon>
        <taxon>Elateriformia</taxon>
        <taxon>Elateroidea</taxon>
        <taxon>Lampyridae</taxon>
        <taxon>Lampyrinae</taxon>
        <taxon>Photinus</taxon>
    </lineage>
</organism>
<dbReference type="Gene3D" id="2.120.10.80">
    <property type="entry name" value="Kelch-type beta propeller"/>
    <property type="match status" value="2"/>
</dbReference>
<gene>
    <name evidence="10" type="ORF">PPYR_12135</name>
</gene>
<comment type="pathway">
    <text evidence="1">Protein modification; protein ubiquitination.</text>
</comment>
<dbReference type="Pfam" id="PF00651">
    <property type="entry name" value="BTB"/>
    <property type="match status" value="1"/>
</dbReference>
<dbReference type="InterPro" id="IPR000210">
    <property type="entry name" value="BTB/POZ_dom"/>
</dbReference>
<evidence type="ECO:0000313" key="10">
    <source>
        <dbReference type="EMBL" id="KAB0795296.1"/>
    </source>
</evidence>
<dbReference type="Proteomes" id="UP000327044">
    <property type="component" value="Unassembled WGS sequence"/>
</dbReference>
<feature type="domain" description="BTB" evidence="8">
    <location>
        <begin position="66"/>
        <end position="133"/>
    </location>
</feature>
<dbReference type="FunCoup" id="A0A1Y1L3Y5">
    <property type="interactions" value="1"/>
</dbReference>
<evidence type="ECO:0000313" key="11">
    <source>
        <dbReference type="Proteomes" id="UP000327044"/>
    </source>
</evidence>
<protein>
    <recommendedName>
        <fullName evidence="2">Kelch-like protein diablo</fullName>
    </recommendedName>
</protein>
<accession>A0A1Y1L3Y5</accession>
<proteinExistence type="predicted"/>
<keyword evidence="5" id="KW-0833">Ubl conjugation pathway</keyword>
<dbReference type="Pfam" id="PF01344">
    <property type="entry name" value="Kelch_1"/>
    <property type="match status" value="1"/>
</dbReference>
<reference evidence="10 11" key="2">
    <citation type="journal article" date="2018" name="Elife">
        <title>Firefly genomes illuminate parallel origins of bioluminescence in beetles.</title>
        <authorList>
            <person name="Fallon T.R."/>
            <person name="Lower S.E."/>
            <person name="Chang C.H."/>
            <person name="Bessho-Uehara M."/>
            <person name="Martin G.J."/>
            <person name="Bewick A.J."/>
            <person name="Behringer M."/>
            <person name="Debat H.J."/>
            <person name="Wong I."/>
            <person name="Day J.C."/>
            <person name="Suvorov A."/>
            <person name="Silva C.J."/>
            <person name="Stanger-Hall K.F."/>
            <person name="Hall D.W."/>
            <person name="Schmitz R.J."/>
            <person name="Nelson D.R."/>
            <person name="Lewis S.M."/>
            <person name="Shigenobu S."/>
            <person name="Bybee S.M."/>
            <person name="Larracuente A.M."/>
            <person name="Oba Y."/>
            <person name="Weng J.K."/>
        </authorList>
    </citation>
    <scope>NUCLEOTIDE SEQUENCE [LARGE SCALE GENOMIC DNA]</scope>
    <source>
        <strain evidence="10">1611_PpyrPB1</strain>
        <tissue evidence="10">Whole body</tissue>
    </source>
</reference>
<dbReference type="Gene3D" id="1.25.40.420">
    <property type="match status" value="1"/>
</dbReference>
<dbReference type="SMART" id="SM00875">
    <property type="entry name" value="BACK"/>
    <property type="match status" value="1"/>
</dbReference>
<evidence type="ECO:0000256" key="2">
    <source>
        <dbReference type="ARBA" id="ARBA00013699"/>
    </source>
</evidence>
<dbReference type="PIRSF" id="PIRSF037037">
    <property type="entry name" value="Kelch-like_protein_gigaxonin"/>
    <property type="match status" value="1"/>
</dbReference>
<dbReference type="InterPro" id="IPR011333">
    <property type="entry name" value="SKP1/BTB/POZ_sf"/>
</dbReference>
<evidence type="ECO:0000256" key="7">
    <source>
        <dbReference type="ARBA" id="ARBA00043912"/>
    </source>
</evidence>
<dbReference type="InterPro" id="IPR006652">
    <property type="entry name" value="Kelch_1"/>
</dbReference>
<dbReference type="Pfam" id="PF24681">
    <property type="entry name" value="Kelch_KLHDC2_KLHL20_DRC7"/>
    <property type="match status" value="1"/>
</dbReference>
<evidence type="ECO:0000256" key="6">
    <source>
        <dbReference type="ARBA" id="ARBA00023203"/>
    </source>
</evidence>
<dbReference type="EMBL" id="VVIM01000008">
    <property type="protein sequence ID" value="KAB0795296.1"/>
    <property type="molecule type" value="Genomic_DNA"/>
</dbReference>
<dbReference type="SUPFAM" id="SSF54695">
    <property type="entry name" value="POZ domain"/>
    <property type="match status" value="1"/>
</dbReference>
<evidence type="ECO:0000256" key="3">
    <source>
        <dbReference type="ARBA" id="ARBA00022441"/>
    </source>
</evidence>
<dbReference type="InterPro" id="IPR015915">
    <property type="entry name" value="Kelch-typ_b-propeller"/>
</dbReference>
<dbReference type="PANTHER" id="PTHR24412:SF35">
    <property type="entry name" value="ACTIN-BINDING PROTEIN IPP"/>
    <property type="match status" value="1"/>
</dbReference>
<keyword evidence="6" id="KW-0009">Actin-binding</keyword>
<evidence type="ECO:0000256" key="4">
    <source>
        <dbReference type="ARBA" id="ARBA00022737"/>
    </source>
</evidence>
<keyword evidence="3" id="KW-0880">Kelch repeat</keyword>
<dbReference type="EMBL" id="GEZM01065885">
    <property type="protein sequence ID" value="JAV68294.1"/>
    <property type="molecule type" value="Transcribed_RNA"/>
</dbReference>
<dbReference type="UniPathway" id="UPA00143"/>
<dbReference type="InParanoid" id="A0A1Y1L3Y5"/>
<dbReference type="Pfam" id="PF07707">
    <property type="entry name" value="BACK"/>
    <property type="match status" value="1"/>
</dbReference>
<comment type="function">
    <text evidence="7">Probable substrate-specific adapter of an E3 ubiquitin-protein ligase complex which mediates the ubiquitination and subsequent proteasomal degradation of target proteins. May have a role in synapse differentiation and growth.</text>
</comment>
<evidence type="ECO:0000313" key="9">
    <source>
        <dbReference type="EMBL" id="JAV68294.1"/>
    </source>
</evidence>
<dbReference type="InterPro" id="IPR017096">
    <property type="entry name" value="BTB-kelch_protein"/>
</dbReference>
<dbReference type="GO" id="GO:0003779">
    <property type="term" value="F:actin binding"/>
    <property type="evidence" value="ECO:0007669"/>
    <property type="project" value="UniProtKB-KW"/>
</dbReference>
<reference evidence="10" key="3">
    <citation type="submission" date="2019-08" db="EMBL/GenBank/DDBJ databases">
        <authorList>
            <consortium name="Photinus pyralis genome working group"/>
            <person name="Fallon T.R."/>
            <person name="Sander Lower S.E."/>
            <person name="Weng J.-K."/>
        </authorList>
    </citation>
    <scope>NUCLEOTIDE SEQUENCE</scope>
    <source>
        <strain evidence="10">1611_PpyrPB1</strain>
        <tissue evidence="10">Whole body</tissue>
    </source>
</reference>
<evidence type="ECO:0000256" key="1">
    <source>
        <dbReference type="ARBA" id="ARBA00004906"/>
    </source>
</evidence>
<dbReference type="InterPro" id="IPR011705">
    <property type="entry name" value="BACK"/>
</dbReference>
<reference evidence="9" key="1">
    <citation type="journal article" date="2016" name="Sci. Rep.">
        <title>Molecular characterization of firefly nuptial gifts: a multi-omics approach sheds light on postcopulatory sexual selection.</title>
        <authorList>
            <person name="Al-Wathiqui N."/>
            <person name="Fallon T.R."/>
            <person name="South A."/>
            <person name="Weng J.K."/>
            <person name="Lewis S.M."/>
        </authorList>
    </citation>
    <scope>NUCLEOTIDE SEQUENCE</scope>
</reference>
<dbReference type="GO" id="GO:0016567">
    <property type="term" value="P:protein ubiquitination"/>
    <property type="evidence" value="ECO:0007669"/>
    <property type="project" value="UniProtKB-UniPathway"/>
</dbReference>
<dbReference type="SMART" id="SM00612">
    <property type="entry name" value="Kelch"/>
    <property type="match status" value="6"/>
</dbReference>
<evidence type="ECO:0000256" key="5">
    <source>
        <dbReference type="ARBA" id="ARBA00022786"/>
    </source>
</evidence>
<dbReference type="OrthoDB" id="1022638at2759"/>
<keyword evidence="11" id="KW-1185">Reference proteome</keyword>
<dbReference type="FunFam" id="1.25.40.420:FF:000001">
    <property type="entry name" value="Kelch-like family member 12"/>
    <property type="match status" value="1"/>
</dbReference>
<dbReference type="SMART" id="SM00225">
    <property type="entry name" value="BTB"/>
    <property type="match status" value="1"/>
</dbReference>